<accession>A0ABY5H8H1</accession>
<dbReference type="InterPro" id="IPR013154">
    <property type="entry name" value="ADH-like_N"/>
</dbReference>
<evidence type="ECO:0000313" key="2">
    <source>
        <dbReference type="EMBL" id="UTW08137.1"/>
    </source>
</evidence>
<dbReference type="CDD" id="cd08288">
    <property type="entry name" value="MDR_yhdh"/>
    <property type="match status" value="1"/>
</dbReference>
<dbReference type="Pfam" id="PF00107">
    <property type="entry name" value="ADH_zinc_N"/>
    <property type="match status" value="1"/>
</dbReference>
<feature type="domain" description="Enoyl reductase (ER)" evidence="1">
    <location>
        <begin position="12"/>
        <end position="323"/>
    </location>
</feature>
<proteinExistence type="predicted"/>
<organism evidence="2 3">
    <name type="scientific">Pseudomonas benzenivorans</name>
    <dbReference type="NCBI Taxonomy" id="556533"/>
    <lineage>
        <taxon>Bacteria</taxon>
        <taxon>Pseudomonadati</taxon>
        <taxon>Pseudomonadota</taxon>
        <taxon>Gammaproteobacteria</taxon>
        <taxon>Pseudomonadales</taxon>
        <taxon>Pseudomonadaceae</taxon>
        <taxon>Pseudomonas</taxon>
    </lineage>
</organism>
<gene>
    <name evidence="2" type="ORF">KDW96_02050</name>
</gene>
<dbReference type="InterPro" id="IPR014188">
    <property type="entry name" value="Acrylyl-CoA_reductase_AcuI"/>
</dbReference>
<dbReference type="Pfam" id="PF08240">
    <property type="entry name" value="ADH_N"/>
    <property type="match status" value="1"/>
</dbReference>
<sequence length="327" mass="34328">MFKALLVSQVDGAHTAELVQLKDSDLSGEGVLVQVDYSGLNYKDALAVTGQGKIVRKFPLVPGVDFSGTVLQSSSPDYCEGDAVVSTGWEAGVSHFGGYAQRAWVPADWLVKLPVGLTLQQAMALGTAGVTAMLSILELEEGHVLPSSGPVVVTGASGGVGSIAVALLSALGYHVAAVTGRQENHDYLRKLGATEVVPREDMAALARPLESQKWAGAIDCVGGSALSRILAETAEGGVVTCCGLAASPQLSTTLMPFILRGLRLVGIESVRQPKQRRLHVWKRLAETMPLSLLDSLTETIALESLTECSRKLLSGGVTGRVLVDLRS</sequence>
<dbReference type="EMBL" id="CP073346">
    <property type="protein sequence ID" value="UTW08137.1"/>
    <property type="molecule type" value="Genomic_DNA"/>
</dbReference>
<dbReference type="SUPFAM" id="SSF51735">
    <property type="entry name" value="NAD(P)-binding Rossmann-fold domains"/>
    <property type="match status" value="1"/>
</dbReference>
<dbReference type="PANTHER" id="PTHR43677:SF1">
    <property type="entry name" value="ACRYLYL-COA REDUCTASE ACUI-RELATED"/>
    <property type="match status" value="1"/>
</dbReference>
<dbReference type="SMART" id="SM00829">
    <property type="entry name" value="PKS_ER"/>
    <property type="match status" value="1"/>
</dbReference>
<dbReference type="InterPro" id="IPR051397">
    <property type="entry name" value="Zn-ADH-like_protein"/>
</dbReference>
<dbReference type="SUPFAM" id="SSF50129">
    <property type="entry name" value="GroES-like"/>
    <property type="match status" value="1"/>
</dbReference>
<dbReference type="InterPro" id="IPR020843">
    <property type="entry name" value="ER"/>
</dbReference>
<evidence type="ECO:0000259" key="1">
    <source>
        <dbReference type="SMART" id="SM00829"/>
    </source>
</evidence>
<dbReference type="Gene3D" id="3.90.180.10">
    <property type="entry name" value="Medium-chain alcohol dehydrogenases, catalytic domain"/>
    <property type="match status" value="1"/>
</dbReference>
<dbReference type="InterPro" id="IPR011032">
    <property type="entry name" value="GroES-like_sf"/>
</dbReference>
<dbReference type="InterPro" id="IPR013149">
    <property type="entry name" value="ADH-like_C"/>
</dbReference>
<dbReference type="Gene3D" id="3.40.50.720">
    <property type="entry name" value="NAD(P)-binding Rossmann-like Domain"/>
    <property type="match status" value="1"/>
</dbReference>
<dbReference type="InterPro" id="IPR036291">
    <property type="entry name" value="NAD(P)-bd_dom_sf"/>
</dbReference>
<reference evidence="2" key="1">
    <citation type="submission" date="2021-04" db="EMBL/GenBank/DDBJ databases">
        <title>Oceanospirillales bacteria with DddD are important DMSP degraders in coastal seawater.</title>
        <authorList>
            <person name="Liu J."/>
        </authorList>
    </citation>
    <scope>NUCLEOTIDE SEQUENCE</scope>
    <source>
        <strain evidence="2">D13-4</strain>
    </source>
</reference>
<protein>
    <submittedName>
        <fullName evidence="2">Oxidoreductase</fullName>
    </submittedName>
</protein>
<name>A0ABY5H8H1_9PSED</name>
<dbReference type="RefSeq" id="WP_255838737.1">
    <property type="nucleotide sequence ID" value="NZ_CP073346.1"/>
</dbReference>
<dbReference type="PANTHER" id="PTHR43677">
    <property type="entry name" value="SHORT-CHAIN DEHYDROGENASE/REDUCTASE"/>
    <property type="match status" value="1"/>
</dbReference>
<dbReference type="Proteomes" id="UP001059672">
    <property type="component" value="Chromosome"/>
</dbReference>
<evidence type="ECO:0000313" key="3">
    <source>
        <dbReference type="Proteomes" id="UP001059672"/>
    </source>
</evidence>
<keyword evidence="3" id="KW-1185">Reference proteome</keyword>
<dbReference type="NCBIfam" id="TIGR02823">
    <property type="entry name" value="oxido_YhdH"/>
    <property type="match status" value="1"/>
</dbReference>